<dbReference type="CDD" id="cd09272">
    <property type="entry name" value="RNase_HI_RT_Ty1"/>
    <property type="match status" value="1"/>
</dbReference>
<dbReference type="InterPro" id="IPR043502">
    <property type="entry name" value="DNA/RNA_pol_sf"/>
</dbReference>
<feature type="domain" description="Reverse transcriptase Ty1/copia-type" evidence="1">
    <location>
        <begin position="41"/>
        <end position="215"/>
    </location>
</feature>
<sequence length="391" mass="44647">MLSFSLTDPISAAPHTYKQALQIPIWKQAMQEEHDALMQQQTWTLVPLPPDKNLVSCKWIFKIKRNADGSIARHKARLVARGFSQEYGIDYDETYSPVVRHTTVRMILAFAAHSGWKLHQLDVKMLFCMVLFMKRSTCLNQEGLKILLVLLMSVNSISLYMVLNRLLELGMRDLHSFYHPLVFNLHMPIPSLFVKFSGQSKVYLLLYVDDISYSTSMRQNFYTRLVSMIVILTLHLTGQGDPNDRKSTTGFVILLNQSPISWCSKKQTSVSRSSTEAEYRSMADTSSELQWLTHLLKDLHIDLDSIPTLHCDNISALALATNPVYHSKLKHIEADVHFTRERVKAGTIKLAFISSKEQLADLFTKGLCSPQHTYLRDSLMLVPSHQAEEGY</sequence>
<keyword evidence="3" id="KW-1185">Reference proteome</keyword>
<proteinExistence type="predicted"/>
<gene>
    <name evidence="2" type="ORF">M0R45_014476</name>
</gene>
<dbReference type="PANTHER" id="PTHR11439">
    <property type="entry name" value="GAG-POL-RELATED RETROTRANSPOSON"/>
    <property type="match status" value="1"/>
</dbReference>
<accession>A0AAW1XMD2</accession>
<evidence type="ECO:0000259" key="1">
    <source>
        <dbReference type="Pfam" id="PF07727"/>
    </source>
</evidence>
<evidence type="ECO:0000313" key="3">
    <source>
        <dbReference type="Proteomes" id="UP001457282"/>
    </source>
</evidence>
<evidence type="ECO:0000313" key="2">
    <source>
        <dbReference type="EMBL" id="KAK9937704.1"/>
    </source>
</evidence>
<dbReference type="Pfam" id="PF07727">
    <property type="entry name" value="RVT_2"/>
    <property type="match status" value="1"/>
</dbReference>
<dbReference type="SUPFAM" id="SSF56672">
    <property type="entry name" value="DNA/RNA polymerases"/>
    <property type="match status" value="1"/>
</dbReference>
<dbReference type="PANTHER" id="PTHR11439:SF461">
    <property type="entry name" value="OS10G0432200 PROTEIN"/>
    <property type="match status" value="1"/>
</dbReference>
<dbReference type="EMBL" id="JBEDUW010000003">
    <property type="protein sequence ID" value="KAK9937704.1"/>
    <property type="molecule type" value="Genomic_DNA"/>
</dbReference>
<dbReference type="Proteomes" id="UP001457282">
    <property type="component" value="Unassembled WGS sequence"/>
</dbReference>
<dbReference type="AlphaFoldDB" id="A0AAW1XMD2"/>
<organism evidence="2 3">
    <name type="scientific">Rubus argutus</name>
    <name type="common">Southern blackberry</name>
    <dbReference type="NCBI Taxonomy" id="59490"/>
    <lineage>
        <taxon>Eukaryota</taxon>
        <taxon>Viridiplantae</taxon>
        <taxon>Streptophyta</taxon>
        <taxon>Embryophyta</taxon>
        <taxon>Tracheophyta</taxon>
        <taxon>Spermatophyta</taxon>
        <taxon>Magnoliopsida</taxon>
        <taxon>eudicotyledons</taxon>
        <taxon>Gunneridae</taxon>
        <taxon>Pentapetalae</taxon>
        <taxon>rosids</taxon>
        <taxon>fabids</taxon>
        <taxon>Rosales</taxon>
        <taxon>Rosaceae</taxon>
        <taxon>Rosoideae</taxon>
        <taxon>Rosoideae incertae sedis</taxon>
        <taxon>Rubus</taxon>
    </lineage>
</organism>
<dbReference type="InterPro" id="IPR013103">
    <property type="entry name" value="RVT_2"/>
</dbReference>
<name>A0AAW1XMD2_RUBAR</name>
<reference evidence="2 3" key="1">
    <citation type="journal article" date="2023" name="G3 (Bethesda)">
        <title>A chromosome-length genome assembly and annotation of blackberry (Rubus argutus, cv. 'Hillquist').</title>
        <authorList>
            <person name="Bruna T."/>
            <person name="Aryal R."/>
            <person name="Dudchenko O."/>
            <person name="Sargent D.J."/>
            <person name="Mead D."/>
            <person name="Buti M."/>
            <person name="Cavallini A."/>
            <person name="Hytonen T."/>
            <person name="Andres J."/>
            <person name="Pham M."/>
            <person name="Weisz D."/>
            <person name="Mascagni F."/>
            <person name="Usai G."/>
            <person name="Natali L."/>
            <person name="Bassil N."/>
            <person name="Fernandez G.E."/>
            <person name="Lomsadze A."/>
            <person name="Armour M."/>
            <person name="Olukolu B."/>
            <person name="Poorten T."/>
            <person name="Britton C."/>
            <person name="Davik J."/>
            <person name="Ashrafi H."/>
            <person name="Aiden E.L."/>
            <person name="Borodovsky M."/>
            <person name="Worthington M."/>
        </authorList>
    </citation>
    <scope>NUCLEOTIDE SEQUENCE [LARGE SCALE GENOMIC DNA]</scope>
    <source>
        <strain evidence="2">PI 553951</strain>
    </source>
</reference>
<protein>
    <recommendedName>
        <fullName evidence="1">Reverse transcriptase Ty1/copia-type domain-containing protein</fullName>
    </recommendedName>
</protein>
<comment type="caution">
    <text evidence="2">The sequence shown here is derived from an EMBL/GenBank/DDBJ whole genome shotgun (WGS) entry which is preliminary data.</text>
</comment>